<dbReference type="GeneID" id="24875005"/>
<dbReference type="RefSeq" id="WP_048187716.1">
    <property type="nucleotide sequence ID" value="NZ_CP011097.1"/>
</dbReference>
<gene>
    <name evidence="5" type="ORF">SU86_001250</name>
</gene>
<dbReference type="Pfam" id="PF05277">
    <property type="entry name" value="DUF726"/>
    <property type="match status" value="1"/>
</dbReference>
<dbReference type="SUPFAM" id="SSF53474">
    <property type="entry name" value="alpha/beta-Hydrolases"/>
    <property type="match status" value="1"/>
</dbReference>
<dbReference type="EMBL" id="CP011097">
    <property type="protein sequence ID" value="AJZ75237.1"/>
    <property type="molecule type" value="Genomic_DNA"/>
</dbReference>
<dbReference type="OrthoDB" id="11236at2157"/>
<evidence type="ECO:0008006" key="7">
    <source>
        <dbReference type="Google" id="ProtNLM"/>
    </source>
</evidence>
<evidence type="ECO:0000313" key="6">
    <source>
        <dbReference type="Proteomes" id="UP000266745"/>
    </source>
</evidence>
<keyword evidence="3" id="KW-1133">Transmembrane helix</keyword>
<dbReference type="InterPro" id="IPR007941">
    <property type="entry name" value="DUF726"/>
</dbReference>
<keyword evidence="2" id="KW-0812">Transmembrane</keyword>
<keyword evidence="6" id="KW-1185">Reference proteome</keyword>
<dbReference type="Proteomes" id="UP000266745">
    <property type="component" value="Chromosome"/>
</dbReference>
<organism evidence="5 6">
    <name type="scientific">Candidatus Nitrosotenuis cloacae</name>
    <dbReference type="NCBI Taxonomy" id="1603555"/>
    <lineage>
        <taxon>Archaea</taxon>
        <taxon>Nitrososphaerota</taxon>
        <taxon>Candidatus Nitrosotenuis</taxon>
    </lineage>
</organism>
<dbReference type="GO" id="GO:0016020">
    <property type="term" value="C:membrane"/>
    <property type="evidence" value="ECO:0007669"/>
    <property type="project" value="UniProtKB-SubCell"/>
</dbReference>
<dbReference type="Gene3D" id="3.40.50.1820">
    <property type="entry name" value="alpha/beta hydrolase"/>
    <property type="match status" value="1"/>
</dbReference>
<dbReference type="STRING" id="1603555.SU86_001250"/>
<sequence length="249" mass="28382">MKQNKRIPRISTRGFYDLNSGKTKKSKQYDLYPKKFFDELDVVPEITIMIHGLRNDQSGALTKFRIAKQRLTQLGYLHPVVGFSYDSNTRGVQYKSQEQKATNVGVLIAKKNGYNLSQFLINTKKRFPKLKIRLVGHSLGSQVIISTLEKLGSRKLVESVHIFGASIPSNLLSQQNKVNLLQKTISQKFVNYYSKSDLVLKYAYEQGLIPQPIGYGGIQGKSVPKYSQKHVRPQNHRFLSYAQVLKSFP</sequence>
<evidence type="ECO:0000256" key="3">
    <source>
        <dbReference type="ARBA" id="ARBA00022989"/>
    </source>
</evidence>
<evidence type="ECO:0000256" key="2">
    <source>
        <dbReference type="ARBA" id="ARBA00022692"/>
    </source>
</evidence>
<dbReference type="PANTHER" id="PTHR17920">
    <property type="entry name" value="TRANSMEMBRANE AND COILED-COIL DOMAIN-CONTAINING PROTEIN 4 TMCO4"/>
    <property type="match status" value="1"/>
</dbReference>
<accession>A0A3G1B5N0</accession>
<evidence type="ECO:0000256" key="4">
    <source>
        <dbReference type="ARBA" id="ARBA00023136"/>
    </source>
</evidence>
<keyword evidence="4" id="KW-0472">Membrane</keyword>
<reference evidence="5 6" key="1">
    <citation type="journal article" date="2016" name="Sci. Rep.">
        <title>A novel ammonia-oxidizing archaeon from wastewater treatment plant: Its enrichment, physiological and genomic characteristics.</title>
        <authorList>
            <person name="Li Y."/>
            <person name="Ding K."/>
            <person name="Wen X."/>
            <person name="Zhang B."/>
            <person name="Shen B."/>
            <person name="Yang Y."/>
        </authorList>
    </citation>
    <scope>NUCLEOTIDE SEQUENCE [LARGE SCALE GENOMIC DNA]</scope>
    <source>
        <strain evidence="5 6">SAT1</strain>
    </source>
</reference>
<protein>
    <recommendedName>
        <fullName evidence="7">DUF726 domain-containing protein</fullName>
    </recommendedName>
</protein>
<dbReference type="KEGG" id="tah:SU86_001250"/>
<dbReference type="PANTHER" id="PTHR17920:SF3">
    <property type="entry name" value="TRANSMEMBRANE AND COILED-COIL DOMAIN-CONTAINING PROTEIN 4"/>
    <property type="match status" value="1"/>
</dbReference>
<dbReference type="InterPro" id="IPR029058">
    <property type="entry name" value="AB_hydrolase_fold"/>
</dbReference>
<name>A0A3G1B5N0_9ARCH</name>
<comment type="subcellular location">
    <subcellularLocation>
        <location evidence="1">Membrane</location>
        <topology evidence="1">Multi-pass membrane protein</topology>
    </subcellularLocation>
</comment>
<evidence type="ECO:0000256" key="1">
    <source>
        <dbReference type="ARBA" id="ARBA00004141"/>
    </source>
</evidence>
<proteinExistence type="predicted"/>
<dbReference type="AlphaFoldDB" id="A0A3G1B5N0"/>
<evidence type="ECO:0000313" key="5">
    <source>
        <dbReference type="EMBL" id="AJZ75237.1"/>
    </source>
</evidence>